<evidence type="ECO:0000313" key="2">
    <source>
        <dbReference type="Proteomes" id="UP000319716"/>
    </source>
</evidence>
<dbReference type="AlphaFoldDB" id="A0A4Y1ZDL2"/>
<gene>
    <name evidence="1" type="ORF">NBRC111894_2627</name>
</gene>
<accession>A0A4Y1ZDL2</accession>
<name>A0A4Y1ZDL2_9BACL</name>
<sequence>MWLAQLDSNQRMTAPKTVALPLGYGPKTIMYYNINRL</sequence>
<comment type="caution">
    <text evidence="1">The sequence shown here is derived from an EMBL/GenBank/DDBJ whole genome shotgun (WGS) entry which is preliminary data.</text>
</comment>
<evidence type="ECO:0000313" key="1">
    <source>
        <dbReference type="EMBL" id="GAY77073.1"/>
    </source>
</evidence>
<dbReference type="AntiFam" id="ANF00011">
    <property type="entry name" value="tRNA translation"/>
</dbReference>
<reference evidence="1 2" key="1">
    <citation type="submission" date="2017-11" db="EMBL/GenBank/DDBJ databases">
        <title>Draft Genome Sequence of Sporolactobacillus inulinus NBRC 111894 Isolated from Koso, a Japanese Sugar-Vegetable Fermented Beverage.</title>
        <authorList>
            <person name="Chiou T.Y."/>
            <person name="Oshima K."/>
            <person name="Suda W."/>
            <person name="Hattori M."/>
            <person name="Takahashi T."/>
        </authorList>
    </citation>
    <scope>NUCLEOTIDE SEQUENCE [LARGE SCALE GENOMIC DNA]</scope>
    <source>
        <strain evidence="1 2">NBRC111894</strain>
    </source>
</reference>
<dbReference type="Proteomes" id="UP000319716">
    <property type="component" value="Unassembled WGS sequence"/>
</dbReference>
<protein>
    <submittedName>
        <fullName evidence="1">Uncharacterized protein</fullName>
    </submittedName>
</protein>
<proteinExistence type="predicted"/>
<organism evidence="1 2">
    <name type="scientific">Sporolactobacillus inulinus</name>
    <dbReference type="NCBI Taxonomy" id="2078"/>
    <lineage>
        <taxon>Bacteria</taxon>
        <taxon>Bacillati</taxon>
        <taxon>Bacillota</taxon>
        <taxon>Bacilli</taxon>
        <taxon>Bacillales</taxon>
        <taxon>Sporolactobacillaceae</taxon>
        <taxon>Sporolactobacillus</taxon>
    </lineage>
</organism>
<dbReference type="EMBL" id="BEXB01000020">
    <property type="protein sequence ID" value="GAY77073.1"/>
    <property type="molecule type" value="Genomic_DNA"/>
</dbReference>